<keyword evidence="2" id="KW-1185">Reference proteome</keyword>
<dbReference type="RefSeq" id="WP_129542716.1">
    <property type="nucleotide sequence ID" value="NZ_CP031555.1"/>
</dbReference>
<gene>
    <name evidence="1" type="ORF">DY252_10575</name>
</gene>
<name>A0ABM6XY47_9PROT</name>
<proteinExistence type="predicted"/>
<evidence type="ECO:0000313" key="2">
    <source>
        <dbReference type="Proteomes" id="UP000256971"/>
    </source>
</evidence>
<sequence>MWSAFFMMPLRNFAELAKNQRYRGQPFRRDWAYIVKNMANVFAIVSKTENMCCGFVGLRAPGRPVILTSRFIAVQ</sequence>
<dbReference type="EMBL" id="CP031555">
    <property type="protein sequence ID" value="AXO14613.1"/>
    <property type="molecule type" value="Genomic_DNA"/>
</dbReference>
<evidence type="ECO:0000313" key="1">
    <source>
        <dbReference type="EMBL" id="AXO14613.1"/>
    </source>
</evidence>
<reference evidence="1 2" key="1">
    <citation type="submission" date="2018-08" db="EMBL/GenBank/DDBJ databases">
        <title>Complete genome sequence of type strain Thalassospira indica MCCC 1A01103T, isolated from isolated from deep seawater of the Indian Ocean.</title>
        <authorList>
            <person name="Liu Y."/>
        </authorList>
    </citation>
    <scope>NUCLEOTIDE SEQUENCE [LARGE SCALE GENOMIC DNA]</scope>
    <source>
        <strain evidence="1 2">PB8BT</strain>
    </source>
</reference>
<protein>
    <submittedName>
        <fullName evidence="1">Uncharacterized protein</fullName>
    </submittedName>
</protein>
<dbReference type="Proteomes" id="UP000256971">
    <property type="component" value="Chromosome"/>
</dbReference>
<accession>A0ABM6XY47</accession>
<organism evidence="1 2">
    <name type="scientific">Thalassospira indica</name>
    <dbReference type="NCBI Taxonomy" id="1891279"/>
    <lineage>
        <taxon>Bacteria</taxon>
        <taxon>Pseudomonadati</taxon>
        <taxon>Pseudomonadota</taxon>
        <taxon>Alphaproteobacteria</taxon>
        <taxon>Rhodospirillales</taxon>
        <taxon>Thalassospiraceae</taxon>
        <taxon>Thalassospira</taxon>
    </lineage>
</organism>